<keyword evidence="2" id="KW-0238">DNA-binding</keyword>
<evidence type="ECO:0000256" key="2">
    <source>
        <dbReference type="ARBA" id="ARBA00023125"/>
    </source>
</evidence>
<organism evidence="5 6">
    <name type="scientific">Clostridium thailandense</name>
    <dbReference type="NCBI Taxonomy" id="2794346"/>
    <lineage>
        <taxon>Bacteria</taxon>
        <taxon>Bacillati</taxon>
        <taxon>Bacillota</taxon>
        <taxon>Clostridia</taxon>
        <taxon>Eubacteriales</taxon>
        <taxon>Clostridiaceae</taxon>
        <taxon>Clostridium</taxon>
    </lineage>
</organism>
<evidence type="ECO:0000256" key="3">
    <source>
        <dbReference type="ARBA" id="ARBA00023163"/>
    </source>
</evidence>
<reference evidence="5" key="1">
    <citation type="submission" date="2020-12" db="EMBL/GenBank/DDBJ databases">
        <title>Clostridium thailandense sp. nov., a novel acetogenic bacterium isolated from peat land soil in Thailand.</title>
        <authorList>
            <person name="Chaikitkaew S."/>
            <person name="Birkeland N.K."/>
        </authorList>
    </citation>
    <scope>NUCLEOTIDE SEQUENCE</scope>
    <source>
        <strain evidence="5">PL3</strain>
    </source>
</reference>
<keyword evidence="1" id="KW-0805">Transcription regulation</keyword>
<dbReference type="PANTHER" id="PTHR42756:SF1">
    <property type="entry name" value="TRANSCRIPTIONAL REPRESSOR OF EMRAB OPERON"/>
    <property type="match status" value="1"/>
</dbReference>
<keyword evidence="3" id="KW-0804">Transcription</keyword>
<name>A0A949TY44_9CLOT</name>
<dbReference type="AlphaFoldDB" id="A0A949TY44"/>
<dbReference type="PANTHER" id="PTHR42756">
    <property type="entry name" value="TRANSCRIPTIONAL REGULATOR, MARR"/>
    <property type="match status" value="1"/>
</dbReference>
<evidence type="ECO:0000259" key="4">
    <source>
        <dbReference type="PROSITE" id="PS50995"/>
    </source>
</evidence>
<evidence type="ECO:0000313" key="5">
    <source>
        <dbReference type="EMBL" id="MBV7272639.1"/>
    </source>
</evidence>
<keyword evidence="6" id="KW-1185">Reference proteome</keyword>
<gene>
    <name evidence="5" type="ORF">I6U48_06865</name>
</gene>
<comment type="caution">
    <text evidence="5">The sequence shown here is derived from an EMBL/GenBank/DDBJ whole genome shotgun (WGS) entry which is preliminary data.</text>
</comment>
<accession>A0A949TY44</accession>
<sequence>MERDKNLENSVNGNSSEINAIKLLGLIDRTVVLIEQVFDKFYKKFKLSKTQFSALYRIHLAGDEGITLSALGDQMFVTRANITTLVDRMVARGLIKRITNESDRRSIKAVITNQGKEILQEVLPNNQVFSSEILNCLTSKEKERFHEFLLKIQNELIEIYNKY</sequence>
<dbReference type="Pfam" id="PF01047">
    <property type="entry name" value="MarR"/>
    <property type="match status" value="1"/>
</dbReference>
<dbReference type="GO" id="GO:0003677">
    <property type="term" value="F:DNA binding"/>
    <property type="evidence" value="ECO:0007669"/>
    <property type="project" value="UniProtKB-KW"/>
</dbReference>
<dbReference type="GO" id="GO:0003700">
    <property type="term" value="F:DNA-binding transcription factor activity"/>
    <property type="evidence" value="ECO:0007669"/>
    <property type="project" value="InterPro"/>
</dbReference>
<dbReference type="SMART" id="SM00347">
    <property type="entry name" value="HTH_MARR"/>
    <property type="match status" value="1"/>
</dbReference>
<evidence type="ECO:0000313" key="6">
    <source>
        <dbReference type="Proteomes" id="UP000694308"/>
    </source>
</evidence>
<dbReference type="InterPro" id="IPR000835">
    <property type="entry name" value="HTH_MarR-typ"/>
</dbReference>
<dbReference type="Proteomes" id="UP000694308">
    <property type="component" value="Unassembled WGS sequence"/>
</dbReference>
<feature type="domain" description="HTH marR-type" evidence="4">
    <location>
        <begin position="20"/>
        <end position="154"/>
    </location>
</feature>
<dbReference type="RefSeq" id="WP_218319675.1">
    <property type="nucleotide sequence ID" value="NZ_JAEEGC010000028.1"/>
</dbReference>
<evidence type="ECO:0000256" key="1">
    <source>
        <dbReference type="ARBA" id="ARBA00023015"/>
    </source>
</evidence>
<protein>
    <submittedName>
        <fullName evidence="5">MarR family transcriptional regulator</fullName>
    </submittedName>
</protein>
<proteinExistence type="predicted"/>
<dbReference type="EMBL" id="JAEEGC010000028">
    <property type="protein sequence ID" value="MBV7272639.1"/>
    <property type="molecule type" value="Genomic_DNA"/>
</dbReference>
<dbReference type="PROSITE" id="PS50995">
    <property type="entry name" value="HTH_MARR_2"/>
    <property type="match status" value="1"/>
</dbReference>